<dbReference type="RefSeq" id="WP_406696725.1">
    <property type="nucleotide sequence ID" value="NZ_CP155447.1"/>
</dbReference>
<proteinExistence type="predicted"/>
<accession>A0AAU7CFG0</accession>
<protein>
    <recommendedName>
        <fullName evidence="2">Transposase</fullName>
    </recommendedName>
</protein>
<evidence type="ECO:0008006" key="2">
    <source>
        <dbReference type="Google" id="ProtNLM"/>
    </source>
</evidence>
<organism evidence="1">
    <name type="scientific">Singulisphaera sp. Ch08</name>
    <dbReference type="NCBI Taxonomy" id="3120278"/>
    <lineage>
        <taxon>Bacteria</taxon>
        <taxon>Pseudomonadati</taxon>
        <taxon>Planctomycetota</taxon>
        <taxon>Planctomycetia</taxon>
        <taxon>Isosphaerales</taxon>
        <taxon>Isosphaeraceae</taxon>
        <taxon>Singulisphaera</taxon>
    </lineage>
</organism>
<gene>
    <name evidence="1" type="ORF">V5E97_37635</name>
</gene>
<dbReference type="AlphaFoldDB" id="A0AAU7CFG0"/>
<dbReference type="EMBL" id="CP155447">
    <property type="protein sequence ID" value="XBH03981.1"/>
    <property type="molecule type" value="Genomic_DNA"/>
</dbReference>
<name>A0AAU7CFG0_9BACT</name>
<reference evidence="1" key="1">
    <citation type="submission" date="2024-05" db="EMBL/GenBank/DDBJ databases">
        <title>Planctomycetes of the genus Singulisphaera possess chitinolytic capabilities.</title>
        <authorList>
            <person name="Ivanova A."/>
        </authorList>
    </citation>
    <scope>NUCLEOTIDE SEQUENCE</scope>
    <source>
        <strain evidence="1">Ch08T</strain>
    </source>
</reference>
<sequence length="79" mass="8721">MPDEPELQRHFGQPGNQKKGCGFPVAKWLAMFDPTTGMLLRSIPAPLRSHEMSQVAGDLAGVGTRRPRARGSWVLLLRP</sequence>
<evidence type="ECO:0000313" key="1">
    <source>
        <dbReference type="EMBL" id="XBH03981.1"/>
    </source>
</evidence>